<feature type="chain" id="PRO_5047374025" evidence="2">
    <location>
        <begin position="23"/>
        <end position="284"/>
    </location>
</feature>
<evidence type="ECO:0000259" key="3">
    <source>
        <dbReference type="Pfam" id="PF14371"/>
    </source>
</evidence>
<dbReference type="Proteomes" id="UP001174839">
    <property type="component" value="Unassembled WGS sequence"/>
</dbReference>
<feature type="coiled-coil region" evidence="1">
    <location>
        <begin position="22"/>
        <end position="49"/>
    </location>
</feature>
<keyword evidence="2" id="KW-0732">Signal</keyword>
<protein>
    <submittedName>
        <fullName evidence="4">DUF4412 domain-containing protein</fullName>
    </submittedName>
</protein>
<evidence type="ECO:0000313" key="4">
    <source>
        <dbReference type="EMBL" id="MDM9630042.1"/>
    </source>
</evidence>
<reference evidence="4" key="1">
    <citation type="submission" date="2023-06" db="EMBL/GenBank/DDBJ databases">
        <title>Robiginitalea aurantiacus sp. nov. and Algoriphagus sediminis sp. nov., isolated from coastal sediment.</title>
        <authorList>
            <person name="Zhou Z.Y."/>
            <person name="An J."/>
            <person name="Jia Y.W."/>
            <person name="Du Z.J."/>
        </authorList>
    </citation>
    <scope>NUCLEOTIDE SEQUENCE</scope>
    <source>
        <strain evidence="4">M39</strain>
    </source>
</reference>
<dbReference type="InterPro" id="IPR025524">
    <property type="entry name" value="DUF4412"/>
</dbReference>
<proteinExistence type="predicted"/>
<feature type="domain" description="DUF4412" evidence="3">
    <location>
        <begin position="92"/>
        <end position="252"/>
    </location>
</feature>
<evidence type="ECO:0000256" key="1">
    <source>
        <dbReference type="SAM" id="Coils"/>
    </source>
</evidence>
<sequence length="284" mass="32230">MKTTRKVGLLMALLFVGSSMQAQFLKKLKQKVENRVEQAVTEKIAAKAAGEADKLMDKAFDELLEGGVGESAGFPIGGDPVDPNDIADTYDFEWVYELTITTDKVEEPFPMEYLLKEGAPYWGMNIEQDETAILMVFDAEKMMTLMFMNNQEMQFMTASKIPAESLEGEEFSPQEGYEIKEIPGKTIMGYDCKGFEMEDAQYKTTVYTTFESEVGFGDMYKKNEHFPDSFDMEWIRDGNKSGMIMEMVIEDKTKNELDAKMVCTRLERAPRTISKADYQSLGGR</sequence>
<dbReference type="Pfam" id="PF14371">
    <property type="entry name" value="DUF4412"/>
    <property type="match status" value="1"/>
</dbReference>
<keyword evidence="1" id="KW-0175">Coiled coil</keyword>
<name>A0ABT7WAW0_9FLAO</name>
<evidence type="ECO:0000313" key="5">
    <source>
        <dbReference type="Proteomes" id="UP001174839"/>
    </source>
</evidence>
<organism evidence="4 5">
    <name type="scientific">Robiginitalea aurantiaca</name>
    <dbReference type="NCBI Taxonomy" id="3056915"/>
    <lineage>
        <taxon>Bacteria</taxon>
        <taxon>Pseudomonadati</taxon>
        <taxon>Bacteroidota</taxon>
        <taxon>Flavobacteriia</taxon>
        <taxon>Flavobacteriales</taxon>
        <taxon>Flavobacteriaceae</taxon>
        <taxon>Robiginitalea</taxon>
    </lineage>
</organism>
<comment type="caution">
    <text evidence="4">The sequence shown here is derived from an EMBL/GenBank/DDBJ whole genome shotgun (WGS) entry which is preliminary data.</text>
</comment>
<evidence type="ECO:0000256" key="2">
    <source>
        <dbReference type="SAM" id="SignalP"/>
    </source>
</evidence>
<accession>A0ABT7WAW0</accession>
<dbReference type="EMBL" id="JAUDUY010000001">
    <property type="protein sequence ID" value="MDM9630042.1"/>
    <property type="molecule type" value="Genomic_DNA"/>
</dbReference>
<dbReference type="RefSeq" id="WP_289723407.1">
    <property type="nucleotide sequence ID" value="NZ_JAUDUY010000001.1"/>
</dbReference>
<gene>
    <name evidence="4" type="ORF">QU605_01070</name>
</gene>
<feature type="signal peptide" evidence="2">
    <location>
        <begin position="1"/>
        <end position="22"/>
    </location>
</feature>
<keyword evidence="5" id="KW-1185">Reference proteome</keyword>